<reference evidence="2" key="3">
    <citation type="journal article" date="2017" name="Nature">
        <title>Genome sequence of the progenitor of the wheat D genome Aegilops tauschii.</title>
        <authorList>
            <person name="Luo M.C."/>
            <person name="Gu Y.Q."/>
            <person name="Puiu D."/>
            <person name="Wang H."/>
            <person name="Twardziok S.O."/>
            <person name="Deal K.R."/>
            <person name="Huo N."/>
            <person name="Zhu T."/>
            <person name="Wang L."/>
            <person name="Wang Y."/>
            <person name="McGuire P.E."/>
            <person name="Liu S."/>
            <person name="Long H."/>
            <person name="Ramasamy R.K."/>
            <person name="Rodriguez J.C."/>
            <person name="Van S.L."/>
            <person name="Yuan L."/>
            <person name="Wang Z."/>
            <person name="Xia Z."/>
            <person name="Xiao L."/>
            <person name="Anderson O.D."/>
            <person name="Ouyang S."/>
            <person name="Liang Y."/>
            <person name="Zimin A.V."/>
            <person name="Pertea G."/>
            <person name="Qi P."/>
            <person name="Bennetzen J.L."/>
            <person name="Dai X."/>
            <person name="Dawson M.W."/>
            <person name="Muller H.G."/>
            <person name="Kugler K."/>
            <person name="Rivarola-Duarte L."/>
            <person name="Spannagl M."/>
            <person name="Mayer K.F.X."/>
            <person name="Lu F.H."/>
            <person name="Bevan M.W."/>
            <person name="Leroy P."/>
            <person name="Li P."/>
            <person name="You F.M."/>
            <person name="Sun Q."/>
            <person name="Liu Z."/>
            <person name="Lyons E."/>
            <person name="Wicker T."/>
            <person name="Salzberg S.L."/>
            <person name="Devos K.M."/>
            <person name="Dvorak J."/>
        </authorList>
    </citation>
    <scope>NUCLEOTIDE SEQUENCE [LARGE SCALE GENOMIC DNA]</scope>
    <source>
        <strain evidence="2">cv. AL8/78</strain>
    </source>
</reference>
<dbReference type="AlphaFoldDB" id="A0A453HB57"/>
<evidence type="ECO:0000313" key="3">
    <source>
        <dbReference type="Proteomes" id="UP000015105"/>
    </source>
</evidence>
<reference evidence="3" key="2">
    <citation type="journal article" date="2017" name="Nat. Plants">
        <title>The Aegilops tauschii genome reveals multiple impacts of transposons.</title>
        <authorList>
            <person name="Zhao G."/>
            <person name="Zou C."/>
            <person name="Li K."/>
            <person name="Wang K."/>
            <person name="Li T."/>
            <person name="Gao L."/>
            <person name="Zhang X."/>
            <person name="Wang H."/>
            <person name="Yang Z."/>
            <person name="Liu X."/>
            <person name="Jiang W."/>
            <person name="Mao L."/>
            <person name="Kong X."/>
            <person name="Jiao Y."/>
            <person name="Jia J."/>
        </authorList>
    </citation>
    <scope>NUCLEOTIDE SEQUENCE [LARGE SCALE GENOMIC DNA]</scope>
    <source>
        <strain evidence="3">cv. AL8/78</strain>
    </source>
</reference>
<protein>
    <submittedName>
        <fullName evidence="2">Uncharacterized protein</fullName>
    </submittedName>
</protein>
<dbReference type="AntiFam" id="ANF00182">
    <property type="entry name" value="Shadow ORF (opposite rplL)"/>
</dbReference>
<reference evidence="3" key="1">
    <citation type="journal article" date="2014" name="Science">
        <title>Ancient hybridizations among the ancestral genomes of bread wheat.</title>
        <authorList>
            <consortium name="International Wheat Genome Sequencing Consortium,"/>
            <person name="Marcussen T."/>
            <person name="Sandve S.R."/>
            <person name="Heier L."/>
            <person name="Spannagl M."/>
            <person name="Pfeifer M."/>
            <person name="Jakobsen K.S."/>
            <person name="Wulff B.B."/>
            <person name="Steuernagel B."/>
            <person name="Mayer K.F."/>
            <person name="Olsen O.A."/>
        </authorList>
    </citation>
    <scope>NUCLEOTIDE SEQUENCE [LARGE SCALE GENOMIC DNA]</scope>
    <source>
        <strain evidence="3">cv. AL8/78</strain>
    </source>
</reference>
<reference evidence="2" key="4">
    <citation type="submission" date="2019-03" db="UniProtKB">
        <authorList>
            <consortium name="EnsemblPlants"/>
        </authorList>
    </citation>
    <scope>IDENTIFICATION</scope>
</reference>
<proteinExistence type="predicted"/>
<name>A0A453HB57_AEGTS</name>
<keyword evidence="3" id="KW-1185">Reference proteome</keyword>
<sequence>MKCSGEISSSHSRTILAPSARIFSAMLSASSLGTPALSTAGAFSTSSLASFRPKLVIALSSLIILSFAAASNPSSFTSNAIFSSLGFASSAAPAPSPASGAAPPMRMARGGSWSTPRRPRRASAREEASMRLRPQISSTRPETRGVGVTAVENAAAQDGRAAGRRRRRWRRRVAIRVLVGQQKQRGSGD</sequence>
<reference evidence="2" key="5">
    <citation type="journal article" date="2021" name="G3 (Bethesda)">
        <title>Aegilops tauschii genome assembly Aet v5.0 features greater sequence contiguity and improved annotation.</title>
        <authorList>
            <person name="Wang L."/>
            <person name="Zhu T."/>
            <person name="Rodriguez J.C."/>
            <person name="Deal K.R."/>
            <person name="Dubcovsky J."/>
            <person name="McGuire P.E."/>
            <person name="Lux T."/>
            <person name="Spannagl M."/>
            <person name="Mayer K.F.X."/>
            <person name="Baldrich P."/>
            <person name="Meyers B.C."/>
            <person name="Huo N."/>
            <person name="Gu Y.Q."/>
            <person name="Zhou H."/>
            <person name="Devos K.M."/>
            <person name="Bennetzen J.L."/>
            <person name="Unver T."/>
            <person name="Budak H."/>
            <person name="Gulick P.J."/>
            <person name="Galiba G."/>
            <person name="Kalapos B."/>
            <person name="Nelson D.R."/>
            <person name="Li P."/>
            <person name="You F.M."/>
            <person name="Luo M.C."/>
            <person name="Dvorak J."/>
        </authorList>
    </citation>
    <scope>NUCLEOTIDE SEQUENCE [LARGE SCALE GENOMIC DNA]</scope>
    <source>
        <strain evidence="2">cv. AL8/78</strain>
    </source>
</reference>
<accession>A0A453HB57</accession>
<dbReference type="Gramene" id="AET4Gv20133100.1">
    <property type="protein sequence ID" value="AET4Gv20133100.1"/>
    <property type="gene ID" value="AET4Gv20133100"/>
</dbReference>
<feature type="region of interest" description="Disordered" evidence="1">
    <location>
        <begin position="93"/>
        <end position="168"/>
    </location>
</feature>
<dbReference type="Proteomes" id="UP000015105">
    <property type="component" value="Chromosome 4D"/>
</dbReference>
<feature type="compositionally biased region" description="Low complexity" evidence="1">
    <location>
        <begin position="93"/>
        <end position="104"/>
    </location>
</feature>
<organism evidence="2 3">
    <name type="scientific">Aegilops tauschii subsp. strangulata</name>
    <name type="common">Goatgrass</name>
    <dbReference type="NCBI Taxonomy" id="200361"/>
    <lineage>
        <taxon>Eukaryota</taxon>
        <taxon>Viridiplantae</taxon>
        <taxon>Streptophyta</taxon>
        <taxon>Embryophyta</taxon>
        <taxon>Tracheophyta</taxon>
        <taxon>Spermatophyta</taxon>
        <taxon>Magnoliopsida</taxon>
        <taxon>Liliopsida</taxon>
        <taxon>Poales</taxon>
        <taxon>Poaceae</taxon>
        <taxon>BOP clade</taxon>
        <taxon>Pooideae</taxon>
        <taxon>Triticodae</taxon>
        <taxon>Triticeae</taxon>
        <taxon>Triticinae</taxon>
        <taxon>Aegilops</taxon>
    </lineage>
</organism>
<evidence type="ECO:0000313" key="2">
    <source>
        <dbReference type="EnsemblPlants" id="AET4Gv20133100.1"/>
    </source>
</evidence>
<evidence type="ECO:0000256" key="1">
    <source>
        <dbReference type="SAM" id="MobiDB-lite"/>
    </source>
</evidence>
<dbReference type="EnsemblPlants" id="AET4Gv20133100.1">
    <property type="protein sequence ID" value="AET4Gv20133100.1"/>
    <property type="gene ID" value="AET4Gv20133100"/>
</dbReference>